<evidence type="ECO:0000256" key="1">
    <source>
        <dbReference type="ARBA" id="ARBA00005165"/>
    </source>
</evidence>
<feature type="binding site" evidence="9">
    <location>
        <begin position="112"/>
        <end position="114"/>
    </location>
    <ligand>
        <name>2-[(2R,5Z)-2-carboxy-4-methylthiazol-5(2H)-ylidene]ethyl phosphate</name>
        <dbReference type="ChEBI" id="CHEBI:62899"/>
    </ligand>
</feature>
<dbReference type="InterPro" id="IPR013785">
    <property type="entry name" value="Aldolase_TIM"/>
</dbReference>
<evidence type="ECO:0000313" key="13">
    <source>
        <dbReference type="EMBL" id="SEF99240.1"/>
    </source>
</evidence>
<feature type="binding site" evidence="9">
    <location>
        <begin position="14"/>
        <end position="18"/>
    </location>
    <ligand>
        <name>4-amino-2-methyl-5-(diphosphooxymethyl)pyrimidine</name>
        <dbReference type="ChEBI" id="CHEBI:57841"/>
    </ligand>
</feature>
<dbReference type="EC" id="2.5.1.3" evidence="9"/>
<evidence type="ECO:0000256" key="5">
    <source>
        <dbReference type="ARBA" id="ARBA00022977"/>
    </source>
</evidence>
<feature type="binding site" evidence="9">
    <location>
        <position position="46"/>
    </location>
    <ligand>
        <name>4-amino-2-methyl-5-(diphosphooxymethyl)pyrimidine</name>
        <dbReference type="ChEBI" id="CHEBI:57841"/>
    </ligand>
</feature>
<evidence type="ECO:0000259" key="12">
    <source>
        <dbReference type="Pfam" id="PF02581"/>
    </source>
</evidence>
<gene>
    <name evidence="9" type="primary">thiE</name>
    <name evidence="13" type="ORF">SAMN05216403_12021</name>
</gene>
<dbReference type="PANTHER" id="PTHR20857">
    <property type="entry name" value="THIAMINE-PHOSPHATE PYROPHOSPHORYLASE"/>
    <property type="match status" value="1"/>
</dbReference>
<comment type="catalytic activity">
    <reaction evidence="8 9 10">
        <text>2-[(2R,5Z)-2-carboxy-4-methylthiazol-5(2H)-ylidene]ethyl phosphate + 4-amino-2-methyl-5-(diphosphooxymethyl)pyrimidine + 2 H(+) = thiamine phosphate + CO2 + diphosphate</text>
        <dbReference type="Rhea" id="RHEA:47844"/>
        <dbReference type="ChEBI" id="CHEBI:15378"/>
        <dbReference type="ChEBI" id="CHEBI:16526"/>
        <dbReference type="ChEBI" id="CHEBI:33019"/>
        <dbReference type="ChEBI" id="CHEBI:37575"/>
        <dbReference type="ChEBI" id="CHEBI:57841"/>
        <dbReference type="ChEBI" id="CHEBI:62899"/>
        <dbReference type="EC" id="2.5.1.3"/>
    </reaction>
</comment>
<dbReference type="InterPro" id="IPR034291">
    <property type="entry name" value="TMP_synthase"/>
</dbReference>
<evidence type="ECO:0000256" key="4">
    <source>
        <dbReference type="ARBA" id="ARBA00022842"/>
    </source>
</evidence>
<dbReference type="EMBL" id="FNVK01000020">
    <property type="protein sequence ID" value="SEF99240.1"/>
    <property type="molecule type" value="Genomic_DNA"/>
</dbReference>
<comment type="caution">
    <text evidence="9">Lacks conserved residue(s) required for the propagation of feature annotation.</text>
</comment>
<protein>
    <recommendedName>
        <fullName evidence="9">Thiamine-phosphate synthase</fullName>
        <shortName evidence="9">TP synthase</shortName>
        <shortName evidence="9">TPS</shortName>
        <ecNumber evidence="9">2.5.1.3</ecNumber>
    </recommendedName>
    <alternativeName>
        <fullName evidence="9">Thiamine-phosphate pyrophosphorylase</fullName>
        <shortName evidence="9">TMP pyrophosphorylase</shortName>
        <shortName evidence="9">TMP-PPase</shortName>
    </alternativeName>
</protein>
<evidence type="ECO:0000256" key="6">
    <source>
        <dbReference type="ARBA" id="ARBA00047334"/>
    </source>
</evidence>
<dbReference type="GO" id="GO:0004789">
    <property type="term" value="F:thiamine-phosphate diphosphorylase activity"/>
    <property type="evidence" value="ECO:0007669"/>
    <property type="project" value="UniProtKB-UniRule"/>
</dbReference>
<reference evidence="13 14" key="1">
    <citation type="submission" date="2016-10" db="EMBL/GenBank/DDBJ databases">
        <authorList>
            <person name="de Groot N.N."/>
        </authorList>
    </citation>
    <scope>NUCLEOTIDE SEQUENCE [LARGE SCALE GENOMIC DNA]</scope>
    <source>
        <strain evidence="13 14">Nl13</strain>
    </source>
</reference>
<feature type="binding site" evidence="9">
    <location>
        <position position="115"/>
    </location>
    <ligand>
        <name>4-amino-2-methyl-5-(diphosphooxymethyl)pyrimidine</name>
        <dbReference type="ChEBI" id="CHEBI:57841"/>
    </ligand>
</feature>
<comment type="function">
    <text evidence="9">Condenses 4-methyl-5-(beta-hydroxyethyl)thiazole monophosphate (THZ-P) and 2-methyl-4-amino-5-hydroxymethyl pyrimidine pyrophosphate (HMP-PP) to form thiamine monophosphate (TMP).</text>
</comment>
<proteinExistence type="inferred from homology"/>
<dbReference type="Pfam" id="PF02581">
    <property type="entry name" value="TMP-TENI"/>
    <property type="match status" value="1"/>
</dbReference>
<dbReference type="Proteomes" id="UP000236751">
    <property type="component" value="Unassembled WGS sequence"/>
</dbReference>
<comment type="pathway">
    <text evidence="1 9 11">Cofactor biosynthesis; thiamine diphosphate biosynthesis; thiamine phosphate from 4-amino-2-methyl-5-diphosphomethylpyrimidine and 4-methyl-5-(2-phosphoethyl)-thiazole: step 1/1.</text>
</comment>
<dbReference type="CDD" id="cd00564">
    <property type="entry name" value="TMP_TenI"/>
    <property type="match status" value="1"/>
</dbReference>
<evidence type="ECO:0000256" key="2">
    <source>
        <dbReference type="ARBA" id="ARBA00022679"/>
    </source>
</evidence>
<evidence type="ECO:0000256" key="7">
    <source>
        <dbReference type="ARBA" id="ARBA00047851"/>
    </source>
</evidence>
<comment type="catalytic activity">
    <reaction evidence="6 9 10">
        <text>4-methyl-5-(2-phosphooxyethyl)-thiazole + 4-amino-2-methyl-5-(diphosphooxymethyl)pyrimidine + H(+) = thiamine phosphate + diphosphate</text>
        <dbReference type="Rhea" id="RHEA:22328"/>
        <dbReference type="ChEBI" id="CHEBI:15378"/>
        <dbReference type="ChEBI" id="CHEBI:33019"/>
        <dbReference type="ChEBI" id="CHEBI:37575"/>
        <dbReference type="ChEBI" id="CHEBI:57841"/>
        <dbReference type="ChEBI" id="CHEBI:58296"/>
        <dbReference type="EC" id="2.5.1.3"/>
    </reaction>
</comment>
<evidence type="ECO:0000256" key="9">
    <source>
        <dbReference type="HAMAP-Rule" id="MF_00097"/>
    </source>
</evidence>
<dbReference type="GO" id="GO:0009228">
    <property type="term" value="P:thiamine biosynthetic process"/>
    <property type="evidence" value="ECO:0007669"/>
    <property type="project" value="UniProtKB-KW"/>
</dbReference>
<feature type="binding site" evidence="9">
    <location>
        <position position="47"/>
    </location>
    <ligand>
        <name>Mg(2+)</name>
        <dbReference type="ChEBI" id="CHEBI:18420"/>
    </ligand>
</feature>
<comment type="catalytic activity">
    <reaction evidence="7 9 10">
        <text>2-(2-carboxy-4-methylthiazol-5-yl)ethyl phosphate + 4-amino-2-methyl-5-(diphosphooxymethyl)pyrimidine + 2 H(+) = thiamine phosphate + CO2 + diphosphate</text>
        <dbReference type="Rhea" id="RHEA:47848"/>
        <dbReference type="ChEBI" id="CHEBI:15378"/>
        <dbReference type="ChEBI" id="CHEBI:16526"/>
        <dbReference type="ChEBI" id="CHEBI:33019"/>
        <dbReference type="ChEBI" id="CHEBI:37575"/>
        <dbReference type="ChEBI" id="CHEBI:57841"/>
        <dbReference type="ChEBI" id="CHEBI:62890"/>
        <dbReference type="EC" id="2.5.1.3"/>
    </reaction>
</comment>
<evidence type="ECO:0000256" key="3">
    <source>
        <dbReference type="ARBA" id="ARBA00022723"/>
    </source>
</evidence>
<keyword evidence="5 9" id="KW-0784">Thiamine biosynthesis</keyword>
<accession>A0A1H5WIX0</accession>
<dbReference type="SUPFAM" id="SSF51391">
    <property type="entry name" value="Thiamin phosphate synthase"/>
    <property type="match status" value="1"/>
</dbReference>
<dbReference type="PANTHER" id="PTHR20857:SF15">
    <property type="entry name" value="THIAMINE-PHOSPHATE SYNTHASE"/>
    <property type="match status" value="1"/>
</dbReference>
<dbReference type="UniPathway" id="UPA00060">
    <property type="reaction ID" value="UER00141"/>
</dbReference>
<dbReference type="AlphaFoldDB" id="A0A1H5WIX0"/>
<sequence>MTWRALAGGARLVQYRSKTLNEELHREQARSLAHLCRRFDVPLLINDHIDLALEVGADGVHLGREDAPISQARLKLGHEKIIGISCYNELESAIEAECNGADYVAFGAFFNSVTKTDTVPASIDLLRQGNLEIRIPIVAIGGINSDNALELISAGADAVAVSNALFGARDIRSEAAKFSGLFKRQSFHPSLSRTSQ</sequence>
<comment type="cofactor">
    <cofactor evidence="9">
        <name>Mg(2+)</name>
        <dbReference type="ChEBI" id="CHEBI:18420"/>
    </cofactor>
    <text evidence="9">Binds 1 Mg(2+) ion per subunit.</text>
</comment>
<evidence type="ECO:0000313" key="14">
    <source>
        <dbReference type="Proteomes" id="UP000236751"/>
    </source>
</evidence>
<dbReference type="GO" id="GO:0005737">
    <property type="term" value="C:cytoplasm"/>
    <property type="evidence" value="ECO:0007669"/>
    <property type="project" value="TreeGrafter"/>
</dbReference>
<feature type="binding site" evidence="9">
    <location>
        <position position="142"/>
    </location>
    <ligand>
        <name>2-[(2R,5Z)-2-carboxy-4-methylthiazol-5(2H)-ylidene]ethyl phosphate</name>
        <dbReference type="ChEBI" id="CHEBI:62899"/>
    </ligand>
</feature>
<name>A0A1H5WIX0_NITMU</name>
<evidence type="ECO:0000256" key="8">
    <source>
        <dbReference type="ARBA" id="ARBA00047883"/>
    </source>
</evidence>
<dbReference type="GO" id="GO:0009229">
    <property type="term" value="P:thiamine diphosphate biosynthetic process"/>
    <property type="evidence" value="ECO:0007669"/>
    <property type="project" value="UniProtKB-UniRule"/>
</dbReference>
<dbReference type="GO" id="GO:0000287">
    <property type="term" value="F:magnesium ion binding"/>
    <property type="evidence" value="ECO:0007669"/>
    <property type="project" value="UniProtKB-UniRule"/>
</dbReference>
<evidence type="ECO:0000256" key="10">
    <source>
        <dbReference type="RuleBase" id="RU003826"/>
    </source>
</evidence>
<dbReference type="InterPro" id="IPR022998">
    <property type="entry name" value="ThiamineP_synth_TenI"/>
</dbReference>
<dbReference type="Gene3D" id="3.20.20.70">
    <property type="entry name" value="Aldolase class I"/>
    <property type="match status" value="1"/>
</dbReference>
<feature type="domain" description="Thiamine phosphate synthase/TenI" evidence="12">
    <location>
        <begin position="4"/>
        <end position="165"/>
    </location>
</feature>
<keyword evidence="2 9" id="KW-0808">Transferase</keyword>
<evidence type="ECO:0000256" key="11">
    <source>
        <dbReference type="RuleBase" id="RU004253"/>
    </source>
</evidence>
<feature type="binding site" evidence="9">
    <location>
        <position position="66"/>
    </location>
    <ligand>
        <name>Mg(2+)</name>
        <dbReference type="ChEBI" id="CHEBI:18420"/>
    </ligand>
</feature>
<feature type="binding site" evidence="9">
    <location>
        <position position="85"/>
    </location>
    <ligand>
        <name>4-amino-2-methyl-5-(diphosphooxymethyl)pyrimidine</name>
        <dbReference type="ChEBI" id="CHEBI:57841"/>
    </ligand>
</feature>
<organism evidence="13 14">
    <name type="scientific">Nitrosospira multiformis (strain ATCC 25196 / NCIMB 11849 / C 71)</name>
    <dbReference type="NCBI Taxonomy" id="323848"/>
    <lineage>
        <taxon>Bacteria</taxon>
        <taxon>Pseudomonadati</taxon>
        <taxon>Pseudomonadota</taxon>
        <taxon>Betaproteobacteria</taxon>
        <taxon>Nitrosomonadales</taxon>
        <taxon>Nitrosomonadaceae</taxon>
        <taxon>Nitrosospira</taxon>
    </lineage>
</organism>
<dbReference type="InterPro" id="IPR036206">
    <property type="entry name" value="ThiamineP_synth_sf"/>
</dbReference>
<keyword evidence="4 9" id="KW-0460">Magnesium</keyword>
<dbReference type="HAMAP" id="MF_00097">
    <property type="entry name" value="TMP_synthase"/>
    <property type="match status" value="1"/>
</dbReference>
<comment type="similarity">
    <text evidence="9 10">Belongs to the thiamine-phosphate synthase family.</text>
</comment>
<keyword evidence="3 9" id="KW-0479">Metal-binding</keyword>
<dbReference type="NCBIfam" id="TIGR00693">
    <property type="entry name" value="thiE"/>
    <property type="match status" value="1"/>
</dbReference>